<dbReference type="EMBL" id="LUHQ01000005">
    <property type="protein sequence ID" value="OAO93424.1"/>
    <property type="molecule type" value="Genomic_DNA"/>
</dbReference>
<gene>
    <name evidence="1" type="ordered locus">AXX17_At5g27520</name>
</gene>
<evidence type="ECO:0008006" key="3">
    <source>
        <dbReference type="Google" id="ProtNLM"/>
    </source>
</evidence>
<evidence type="ECO:0000313" key="1">
    <source>
        <dbReference type="EMBL" id="OAO93424.1"/>
    </source>
</evidence>
<protein>
    <recommendedName>
        <fullName evidence="3">Mutator-like transposase</fullName>
    </recommendedName>
</protein>
<proteinExistence type="predicted"/>
<reference evidence="2" key="1">
    <citation type="journal article" date="2016" name="Proc. Natl. Acad. Sci. U.S.A.">
        <title>Chromosome-level assembly of Arabidopsis thaliana Ler reveals the extent of translocation and inversion polymorphisms.</title>
        <authorList>
            <person name="Zapata L."/>
            <person name="Ding J."/>
            <person name="Willing E.M."/>
            <person name="Hartwig B."/>
            <person name="Bezdan D."/>
            <person name="Jiao W.B."/>
            <person name="Patel V."/>
            <person name="Velikkakam James G."/>
            <person name="Koornneef M."/>
            <person name="Ossowski S."/>
            <person name="Schneeberger K."/>
        </authorList>
    </citation>
    <scope>NUCLEOTIDE SEQUENCE [LARGE SCALE GENOMIC DNA]</scope>
    <source>
        <strain evidence="2">cv. Landsberg erecta</strain>
    </source>
</reference>
<evidence type="ECO:0000313" key="2">
    <source>
        <dbReference type="Proteomes" id="UP000078284"/>
    </source>
</evidence>
<dbReference type="Proteomes" id="UP000078284">
    <property type="component" value="Chromosome 5"/>
</dbReference>
<organism evidence="1 2">
    <name type="scientific">Arabidopsis thaliana</name>
    <name type="common">Mouse-ear cress</name>
    <dbReference type="NCBI Taxonomy" id="3702"/>
    <lineage>
        <taxon>Eukaryota</taxon>
        <taxon>Viridiplantae</taxon>
        <taxon>Streptophyta</taxon>
        <taxon>Embryophyta</taxon>
        <taxon>Tracheophyta</taxon>
        <taxon>Spermatophyta</taxon>
        <taxon>Magnoliopsida</taxon>
        <taxon>eudicotyledons</taxon>
        <taxon>Gunneridae</taxon>
        <taxon>Pentapetalae</taxon>
        <taxon>rosids</taxon>
        <taxon>malvids</taxon>
        <taxon>Brassicales</taxon>
        <taxon>Brassicaceae</taxon>
        <taxon>Camelineae</taxon>
        <taxon>Arabidopsis</taxon>
    </lineage>
</organism>
<sequence length="299" mass="34313">MLVKSLWKDCTGVMGKRKILGKENDYGDISRFVGGAVYRVHIFIIAVEALPKQQNKHTIKVDYGYDSALVRGELRKDDEGCYEHVSALEGFTMAVRVREIDGFNKVVTAVKERLSLPEKDDVELSYQWPQWMMGLDWKRANPIYILDDEDMTLFMAIRADLEEATTSEKGKCQVTESILSQPAFKNVLPCNNMFEVEQASTEAEFEAFKRTYVAEMWRDVCTTERTLEGQQMETVLANEGTKTTRTLNCGVTMSQQTPVEDENLADTCWRIHGNTTNHNLNNVIIRLFVWNTEFPFYQS</sequence>
<dbReference type="AlphaFoldDB" id="A0A178UJU6"/>
<name>A0A178UJU6_ARATH</name>
<accession>A0A178UJU6</accession>
<comment type="caution">
    <text evidence="1">The sequence shown here is derived from an EMBL/GenBank/DDBJ whole genome shotgun (WGS) entry which is preliminary data.</text>
</comment>